<comment type="subcellular location">
    <subcellularLocation>
        <location evidence="1">Cell membrane</location>
        <topology evidence="1">Multi-pass membrane protein</topology>
    </subcellularLocation>
</comment>
<gene>
    <name evidence="9" type="ORF">KDW_17890</name>
</gene>
<feature type="transmembrane region" description="Helical" evidence="7">
    <location>
        <begin position="386"/>
        <end position="409"/>
    </location>
</feature>
<keyword evidence="5 7" id="KW-0472">Membrane</keyword>
<comment type="caution">
    <text evidence="9">The sequence shown here is derived from an EMBL/GenBank/DDBJ whole genome shotgun (WGS) entry which is preliminary data.</text>
</comment>
<keyword evidence="10" id="KW-1185">Reference proteome</keyword>
<evidence type="ECO:0000259" key="8">
    <source>
        <dbReference type="Pfam" id="PF02687"/>
    </source>
</evidence>
<dbReference type="EMBL" id="BKZW01000001">
    <property type="protein sequence ID" value="GER87627.1"/>
    <property type="molecule type" value="Genomic_DNA"/>
</dbReference>
<evidence type="ECO:0000256" key="3">
    <source>
        <dbReference type="ARBA" id="ARBA00022692"/>
    </source>
</evidence>
<evidence type="ECO:0000256" key="2">
    <source>
        <dbReference type="ARBA" id="ARBA00022475"/>
    </source>
</evidence>
<dbReference type="AlphaFoldDB" id="A0A5J4KMH2"/>
<evidence type="ECO:0000256" key="5">
    <source>
        <dbReference type="ARBA" id="ARBA00023136"/>
    </source>
</evidence>
<feature type="transmembrane region" description="Helical" evidence="7">
    <location>
        <begin position="564"/>
        <end position="587"/>
    </location>
</feature>
<dbReference type="RefSeq" id="WP_151755607.1">
    <property type="nucleotide sequence ID" value="NZ_BKZW01000001.1"/>
</dbReference>
<feature type="transmembrane region" description="Helical" evidence="7">
    <location>
        <begin position="483"/>
        <end position="507"/>
    </location>
</feature>
<dbReference type="InterPro" id="IPR003838">
    <property type="entry name" value="ABC3_permease_C"/>
</dbReference>
<dbReference type="Proteomes" id="UP000326912">
    <property type="component" value="Unassembled WGS sequence"/>
</dbReference>
<comment type="similarity">
    <text evidence="6">Belongs to the ABC-4 integral membrane protein family.</text>
</comment>
<keyword evidence="2" id="KW-1003">Cell membrane</keyword>
<dbReference type="PANTHER" id="PTHR30572:SF4">
    <property type="entry name" value="ABC TRANSPORTER PERMEASE YTRF"/>
    <property type="match status" value="1"/>
</dbReference>
<feature type="transmembrane region" description="Helical" evidence="7">
    <location>
        <begin position="989"/>
        <end position="1014"/>
    </location>
</feature>
<evidence type="ECO:0000313" key="9">
    <source>
        <dbReference type="EMBL" id="GER87627.1"/>
    </source>
</evidence>
<evidence type="ECO:0000256" key="7">
    <source>
        <dbReference type="SAM" id="Phobius"/>
    </source>
</evidence>
<name>A0A5J4KMH2_9CHLR</name>
<feature type="transmembrane region" description="Helical" evidence="7">
    <location>
        <begin position="938"/>
        <end position="960"/>
    </location>
</feature>
<evidence type="ECO:0000256" key="6">
    <source>
        <dbReference type="ARBA" id="ARBA00038076"/>
    </source>
</evidence>
<feature type="domain" description="ABC3 transporter permease C-terminal" evidence="8">
    <location>
        <begin position="890"/>
        <end position="1019"/>
    </location>
</feature>
<organism evidence="9 10">
    <name type="scientific">Dictyobacter vulcani</name>
    <dbReference type="NCBI Taxonomy" id="2607529"/>
    <lineage>
        <taxon>Bacteria</taxon>
        <taxon>Bacillati</taxon>
        <taxon>Chloroflexota</taxon>
        <taxon>Ktedonobacteria</taxon>
        <taxon>Ktedonobacterales</taxon>
        <taxon>Dictyobacteraceae</taxon>
        <taxon>Dictyobacter</taxon>
    </lineage>
</organism>
<dbReference type="Pfam" id="PF02687">
    <property type="entry name" value="FtsX"/>
    <property type="match status" value="1"/>
</dbReference>
<keyword evidence="3 7" id="KW-0812">Transmembrane</keyword>
<feature type="transmembrane region" description="Helical" evidence="7">
    <location>
        <begin position="34"/>
        <end position="55"/>
    </location>
</feature>
<evidence type="ECO:0000256" key="4">
    <source>
        <dbReference type="ARBA" id="ARBA00022989"/>
    </source>
</evidence>
<reference evidence="9 10" key="1">
    <citation type="submission" date="2019-10" db="EMBL/GenBank/DDBJ databases">
        <title>Dictyobacter vulcani sp. nov., within the class Ktedonobacteria, isolated from soil of volcanic Mt. Zao.</title>
        <authorList>
            <person name="Zheng Y."/>
            <person name="Wang C.M."/>
            <person name="Sakai Y."/>
            <person name="Abe K."/>
            <person name="Yokota A."/>
            <person name="Yabe S."/>
        </authorList>
    </citation>
    <scope>NUCLEOTIDE SEQUENCE [LARGE SCALE GENOMIC DNA]</scope>
    <source>
        <strain evidence="9 10">W12</strain>
    </source>
</reference>
<dbReference type="InterPro" id="IPR050250">
    <property type="entry name" value="Macrolide_Exporter_MacB"/>
</dbReference>
<sequence length="1031" mass="112807">MPRSMPRGKTSERRLWLPAFLPLAWWQLRRTKGLLTIVGLGVLTAVVFVCVAPLYTQVAINAGLQEAVNATPANSSISIVGKDAVPRWESIQAVTAGFADIGMRPFSQLLDRSKDQLQIESGQLQLYPRNPDAGNVRPLQDTMLLEGNDMVQTASGKHLTLLQGRLPTPQVKSYTDPDSTIEIALSKDTAADLQVSPGSMLYTRASTRKITASSIGSDWHLIPLKVVGIFQNIEGHDPFWHGSTLDKNYVADKPDGPFIFKALASNDALVSTYAGFIPSRDEPKTAPIPDTGDIDSVPASTHPLPEEGKHPLLDPLTINWYFSLDPQKISSDQLADLVQMLQTFQDHRYPTNILLLDYGISETHAFVPVDGLTAYQSQLAVLQIPAMGLVIAIFCLLLYFVALMADLLVERQSAALAIVRSRGGSRGQVFGALLSQGIGVCLLALLLGPLLTLLVATGLSWIMLPRQDYAAVSDIWLRWSQSLLLILPYAVLTVIVVVLTLTVAIYQATAFDVLALRRESGRATHKPLWLRFGLDFFAIVVMIVGYGLSIYLTDSDVLDPRLRLLLLSPLVLARAVFTIIAAILLFLRLFPYLLRWCSWWATRYSRGAASMLAFAQLARSPRQSLRIALLFALATAFAIFALVFSSSQFQRTSDVATQTVGADFSGTFLDLPDAAALATKLQTYSKLKGVQGVTAGYSDQLQVADQEIHVRFLAMDADTYPKVAYWPENNTSMSLPQLMQQLAQGRKTEESEKLVPAAIDESLASSYHLNVGSKFGLNGAPSGEGVIYFKVIAIVKYIPTQSPPGGVLVDLRAYQKAYNRVVNIVGSQPLSLNQLWLRTTDDPVRLTEIRHELISGNTQLATFTDRRQLMNNLQKEPLYLQLIGVLALGPLVALLLVLMGSLLASWLQARDRLTNFAIMRALGASPGNITSTLAWEQAIVYAVAIMLGAIFGSLLSWMVVPVLVFTSSPPQQSDVDAFYLAQSIPPVQIVVPALLGIGLAILVMICVLALGMMLRMITRPSLAMTLRISED</sequence>
<evidence type="ECO:0000313" key="10">
    <source>
        <dbReference type="Proteomes" id="UP000326912"/>
    </source>
</evidence>
<feature type="transmembrane region" description="Helical" evidence="7">
    <location>
        <begin position="878"/>
        <end position="904"/>
    </location>
</feature>
<dbReference type="GO" id="GO:0022857">
    <property type="term" value="F:transmembrane transporter activity"/>
    <property type="evidence" value="ECO:0007669"/>
    <property type="project" value="TreeGrafter"/>
</dbReference>
<feature type="transmembrane region" description="Helical" evidence="7">
    <location>
        <begin position="528"/>
        <end position="552"/>
    </location>
</feature>
<feature type="transmembrane region" description="Helical" evidence="7">
    <location>
        <begin position="627"/>
        <end position="644"/>
    </location>
</feature>
<proteinExistence type="inferred from homology"/>
<keyword evidence="4 7" id="KW-1133">Transmembrane helix</keyword>
<accession>A0A5J4KMH2</accession>
<dbReference type="PANTHER" id="PTHR30572">
    <property type="entry name" value="MEMBRANE COMPONENT OF TRANSPORTER-RELATED"/>
    <property type="match status" value="1"/>
</dbReference>
<protein>
    <recommendedName>
        <fullName evidence="8">ABC3 transporter permease C-terminal domain-containing protein</fullName>
    </recommendedName>
</protein>
<evidence type="ECO:0000256" key="1">
    <source>
        <dbReference type="ARBA" id="ARBA00004651"/>
    </source>
</evidence>
<feature type="transmembrane region" description="Helical" evidence="7">
    <location>
        <begin position="430"/>
        <end position="463"/>
    </location>
</feature>
<dbReference type="GO" id="GO:0005886">
    <property type="term" value="C:plasma membrane"/>
    <property type="evidence" value="ECO:0007669"/>
    <property type="project" value="UniProtKB-SubCell"/>
</dbReference>